<evidence type="ECO:0000313" key="3">
    <source>
        <dbReference type="Proteomes" id="UP000774804"/>
    </source>
</evidence>
<proteinExistence type="predicted"/>
<dbReference type="EMBL" id="RCMI01000058">
    <property type="protein sequence ID" value="KAG2938901.1"/>
    <property type="molecule type" value="Genomic_DNA"/>
</dbReference>
<comment type="caution">
    <text evidence="2">The sequence shown here is derived from an EMBL/GenBank/DDBJ whole genome shotgun (WGS) entry which is preliminary data.</text>
</comment>
<sequence length="330" mass="36834">MVDRYRCSSTSDAQERWSPQITPSPEISLLPFNTKDTPSSTCMTVIDVLVGSVKERRCENGIPVVYTQRANCSWNIVTTYALRGTLNQAILLASGGIGSRYRGPDTAPFSAELSKSKWLIESSSTSLRVCSLASFTENDGTRQRELVEGADLYTPKVQQGQVLLSEEHKCIILETVEGYESFRRYRKKSGLEQAGMTCGAGYELLLCGASGTSKAMTWTSRRCSGRTSSCNMTAESLAIECAAYETSRRLRKASTGTRSQAQWWLHQERHLIAAPEGHFEKWRKTVISQVDIVTGCVLQRRASCVGLCSSRRLAVLWRRRHCMLRLYTGK</sequence>
<name>A0A8T1DGJ8_9STRA</name>
<protein>
    <submittedName>
        <fullName evidence="2">Uncharacterized protein</fullName>
    </submittedName>
</protein>
<feature type="compositionally biased region" description="Polar residues" evidence="1">
    <location>
        <begin position="7"/>
        <end position="22"/>
    </location>
</feature>
<gene>
    <name evidence="2" type="ORF">PC115_g3460</name>
</gene>
<feature type="region of interest" description="Disordered" evidence="1">
    <location>
        <begin position="1"/>
        <end position="22"/>
    </location>
</feature>
<evidence type="ECO:0000256" key="1">
    <source>
        <dbReference type="SAM" id="MobiDB-lite"/>
    </source>
</evidence>
<organism evidence="2 3">
    <name type="scientific">Phytophthora cactorum</name>
    <dbReference type="NCBI Taxonomy" id="29920"/>
    <lineage>
        <taxon>Eukaryota</taxon>
        <taxon>Sar</taxon>
        <taxon>Stramenopiles</taxon>
        <taxon>Oomycota</taxon>
        <taxon>Peronosporomycetes</taxon>
        <taxon>Peronosporales</taxon>
        <taxon>Peronosporaceae</taxon>
        <taxon>Phytophthora</taxon>
    </lineage>
</organism>
<dbReference type="Proteomes" id="UP000774804">
    <property type="component" value="Unassembled WGS sequence"/>
</dbReference>
<accession>A0A8T1DGJ8</accession>
<reference evidence="2" key="1">
    <citation type="submission" date="2018-10" db="EMBL/GenBank/DDBJ databases">
        <title>Effector identification in a new, highly contiguous assembly of the strawberry crown rot pathogen Phytophthora cactorum.</title>
        <authorList>
            <person name="Armitage A.D."/>
            <person name="Nellist C.F."/>
            <person name="Bates H."/>
            <person name="Vickerstaff R.J."/>
            <person name="Harrison R.J."/>
        </authorList>
    </citation>
    <scope>NUCLEOTIDE SEQUENCE</scope>
    <source>
        <strain evidence="2">4032</strain>
    </source>
</reference>
<evidence type="ECO:0000313" key="2">
    <source>
        <dbReference type="EMBL" id="KAG2938901.1"/>
    </source>
</evidence>
<dbReference type="AlphaFoldDB" id="A0A8T1DGJ8"/>
<dbReference type="VEuPathDB" id="FungiDB:PC110_g13573"/>